<dbReference type="FunFam" id="3.40.50.300:FF:000485">
    <property type="entry name" value="Dephospho-CoA kinase CAB5"/>
    <property type="match status" value="1"/>
</dbReference>
<dbReference type="GO" id="GO:0004140">
    <property type="term" value="F:dephospho-CoA kinase activity"/>
    <property type="evidence" value="ECO:0007669"/>
    <property type="project" value="InterPro"/>
</dbReference>
<dbReference type="PROSITE" id="PS51219">
    <property type="entry name" value="DPCK"/>
    <property type="match status" value="1"/>
</dbReference>
<dbReference type="Gene3D" id="3.40.50.300">
    <property type="entry name" value="P-loop containing nucleotide triphosphate hydrolases"/>
    <property type="match status" value="1"/>
</dbReference>
<dbReference type="AlphaFoldDB" id="A0A642VA68"/>
<dbReference type="Proteomes" id="UP000761534">
    <property type="component" value="Unassembled WGS sequence"/>
</dbReference>
<keyword evidence="2" id="KW-0547">Nucleotide-binding</keyword>
<dbReference type="CDD" id="cd02022">
    <property type="entry name" value="DPCK"/>
    <property type="match status" value="1"/>
</dbReference>
<dbReference type="InterPro" id="IPR027417">
    <property type="entry name" value="P-loop_NTPase"/>
</dbReference>
<evidence type="ECO:0008006" key="6">
    <source>
        <dbReference type="Google" id="ProtNLM"/>
    </source>
</evidence>
<dbReference type="InterPro" id="IPR001977">
    <property type="entry name" value="Depp_CoAkinase"/>
</dbReference>
<dbReference type="GO" id="GO:0005524">
    <property type="term" value="F:ATP binding"/>
    <property type="evidence" value="ECO:0007669"/>
    <property type="project" value="UniProtKB-KW"/>
</dbReference>
<dbReference type="NCBIfam" id="TIGR00152">
    <property type="entry name" value="dephospho-CoA kinase"/>
    <property type="match status" value="1"/>
</dbReference>
<keyword evidence="5" id="KW-1185">Reference proteome</keyword>
<dbReference type="EMBL" id="SWFS01000097">
    <property type="protein sequence ID" value="KAA8916467.1"/>
    <property type="molecule type" value="Genomic_DNA"/>
</dbReference>
<evidence type="ECO:0000256" key="1">
    <source>
        <dbReference type="ARBA" id="ARBA00009018"/>
    </source>
</evidence>
<organism evidence="4 5">
    <name type="scientific">Trichomonascus ciferrii</name>
    <dbReference type="NCBI Taxonomy" id="44093"/>
    <lineage>
        <taxon>Eukaryota</taxon>
        <taxon>Fungi</taxon>
        <taxon>Dikarya</taxon>
        <taxon>Ascomycota</taxon>
        <taxon>Saccharomycotina</taxon>
        <taxon>Dipodascomycetes</taxon>
        <taxon>Dipodascales</taxon>
        <taxon>Trichomonascaceae</taxon>
        <taxon>Trichomonascus</taxon>
        <taxon>Trichomonascus ciferrii complex</taxon>
    </lineage>
</organism>
<dbReference type="PANTHER" id="PTHR10695:SF46">
    <property type="entry name" value="BIFUNCTIONAL COENZYME A SYNTHASE-RELATED"/>
    <property type="match status" value="1"/>
</dbReference>
<accession>A0A642VA68</accession>
<dbReference type="GO" id="GO:0005737">
    <property type="term" value="C:cytoplasm"/>
    <property type="evidence" value="ECO:0007669"/>
    <property type="project" value="UniProtKB-ARBA"/>
</dbReference>
<protein>
    <recommendedName>
        <fullName evidence="6">Dephospho-CoA kinase</fullName>
    </recommendedName>
</protein>
<comment type="similarity">
    <text evidence="1">Belongs to the CoaE family.</text>
</comment>
<dbReference type="Pfam" id="PF01121">
    <property type="entry name" value="CoaE"/>
    <property type="match status" value="1"/>
</dbReference>
<evidence type="ECO:0000313" key="4">
    <source>
        <dbReference type="EMBL" id="KAA8916467.1"/>
    </source>
</evidence>
<proteinExistence type="inferred from homology"/>
<dbReference type="VEuPathDB" id="FungiDB:TRICI_001330"/>
<evidence type="ECO:0000256" key="3">
    <source>
        <dbReference type="ARBA" id="ARBA00022840"/>
    </source>
</evidence>
<evidence type="ECO:0000256" key="2">
    <source>
        <dbReference type="ARBA" id="ARBA00022741"/>
    </source>
</evidence>
<comment type="caution">
    <text evidence="4">The sequence shown here is derived from an EMBL/GenBank/DDBJ whole genome shotgun (WGS) entry which is preliminary data.</text>
</comment>
<reference evidence="4" key="1">
    <citation type="journal article" date="2019" name="G3 (Bethesda)">
        <title>Genome Assemblies of Two Rare Opportunistic Yeast Pathogens: Diutina rugosa (syn. Candida rugosa) and Trichomonascus ciferrii (syn. Candida ciferrii).</title>
        <authorList>
            <person name="Mixao V."/>
            <person name="Saus E."/>
            <person name="Hansen A.P."/>
            <person name="Lass-Florl C."/>
            <person name="Gabaldon T."/>
        </authorList>
    </citation>
    <scope>NUCLEOTIDE SEQUENCE</scope>
    <source>
        <strain evidence="4">CBS 4856</strain>
    </source>
</reference>
<gene>
    <name evidence="4" type="ORF">TRICI_001330</name>
</gene>
<sequence length="240" mass="26882">MLIVGLTGGIATGKSTASKILRDEFELPVVDADVIARQVVEPGTAGYKKIVAHFSPLTPNLLHEDGTLNRPELGKVIFGDEKQRKVLNGIVHPAVRWEMFKQTMWAWVRGHRMVVLDVPLLFESRLDRFCGVTVAVLCQPETELERLLKRDEHLTPELAEQRIASQMSLADKRARADRVVDNDSDIDALKSQLSSIVHQLQPNPVLSTLEWLVPPLGGLMAILTAVYRLYIKPKPELKQD</sequence>
<name>A0A642VA68_9ASCO</name>
<dbReference type="OrthoDB" id="247245at2759"/>
<keyword evidence="3" id="KW-0067">ATP-binding</keyword>
<dbReference type="PANTHER" id="PTHR10695">
    <property type="entry name" value="DEPHOSPHO-COA KINASE-RELATED"/>
    <property type="match status" value="1"/>
</dbReference>
<dbReference type="HAMAP" id="MF_00376">
    <property type="entry name" value="Dephospho_CoA_kinase"/>
    <property type="match status" value="1"/>
</dbReference>
<evidence type="ECO:0000313" key="5">
    <source>
        <dbReference type="Proteomes" id="UP000761534"/>
    </source>
</evidence>
<dbReference type="SUPFAM" id="SSF52540">
    <property type="entry name" value="P-loop containing nucleoside triphosphate hydrolases"/>
    <property type="match status" value="1"/>
</dbReference>
<dbReference type="GO" id="GO:0015937">
    <property type="term" value="P:coenzyme A biosynthetic process"/>
    <property type="evidence" value="ECO:0007669"/>
    <property type="project" value="InterPro"/>
</dbReference>